<organism evidence="1 2">
    <name type="scientific">Aspergillus luchuensis (strain CBS 106.47)</name>
    <dbReference type="NCBI Taxonomy" id="1137211"/>
    <lineage>
        <taxon>Eukaryota</taxon>
        <taxon>Fungi</taxon>
        <taxon>Dikarya</taxon>
        <taxon>Ascomycota</taxon>
        <taxon>Pezizomycotina</taxon>
        <taxon>Eurotiomycetes</taxon>
        <taxon>Eurotiomycetidae</taxon>
        <taxon>Eurotiales</taxon>
        <taxon>Aspergillaceae</taxon>
        <taxon>Aspergillus</taxon>
        <taxon>Aspergillus subgen. Circumdati</taxon>
    </lineage>
</organism>
<accession>A0A1M3T1A9</accession>
<dbReference type="EMBL" id="KV878254">
    <property type="protein sequence ID" value="OJZ80547.1"/>
    <property type="molecule type" value="Genomic_DNA"/>
</dbReference>
<dbReference type="OrthoDB" id="4524525at2759"/>
<sequence length="126" mass="14785">MENAHLILAEALQPRLIFEVQDIIEAGTPIHWAYFCHGLHELLLQEDWYCNSGLYLKGRILHLTERLKECFLESVESYSMPFKYRRKDFSYCCSLNHANRSNPSAHRNGMMSAYQNSKRTQVKTMV</sequence>
<reference evidence="2" key="1">
    <citation type="journal article" date="2017" name="Genome Biol.">
        <title>Comparative genomics reveals high biological diversity and specific adaptations in the industrially and medically important fungal genus Aspergillus.</title>
        <authorList>
            <person name="de Vries R.P."/>
            <person name="Riley R."/>
            <person name="Wiebenga A."/>
            <person name="Aguilar-Osorio G."/>
            <person name="Amillis S."/>
            <person name="Uchima C.A."/>
            <person name="Anderluh G."/>
            <person name="Asadollahi M."/>
            <person name="Askin M."/>
            <person name="Barry K."/>
            <person name="Battaglia E."/>
            <person name="Bayram O."/>
            <person name="Benocci T."/>
            <person name="Braus-Stromeyer S.A."/>
            <person name="Caldana C."/>
            <person name="Canovas D."/>
            <person name="Cerqueira G.C."/>
            <person name="Chen F."/>
            <person name="Chen W."/>
            <person name="Choi C."/>
            <person name="Clum A."/>
            <person name="Dos Santos R.A."/>
            <person name="Damasio A.R."/>
            <person name="Diallinas G."/>
            <person name="Emri T."/>
            <person name="Fekete E."/>
            <person name="Flipphi M."/>
            <person name="Freyberg S."/>
            <person name="Gallo A."/>
            <person name="Gournas C."/>
            <person name="Habgood R."/>
            <person name="Hainaut M."/>
            <person name="Harispe M.L."/>
            <person name="Henrissat B."/>
            <person name="Hilden K.S."/>
            <person name="Hope R."/>
            <person name="Hossain A."/>
            <person name="Karabika E."/>
            <person name="Karaffa L."/>
            <person name="Karanyi Z."/>
            <person name="Krasevec N."/>
            <person name="Kuo A."/>
            <person name="Kusch H."/>
            <person name="LaButti K."/>
            <person name="Lagendijk E.L."/>
            <person name="Lapidus A."/>
            <person name="Levasseur A."/>
            <person name="Lindquist E."/>
            <person name="Lipzen A."/>
            <person name="Logrieco A.F."/>
            <person name="MacCabe A."/>
            <person name="Maekelae M.R."/>
            <person name="Malavazi I."/>
            <person name="Melin P."/>
            <person name="Meyer V."/>
            <person name="Mielnichuk N."/>
            <person name="Miskei M."/>
            <person name="Molnar A.P."/>
            <person name="Mule G."/>
            <person name="Ngan C.Y."/>
            <person name="Orejas M."/>
            <person name="Orosz E."/>
            <person name="Ouedraogo J.P."/>
            <person name="Overkamp K.M."/>
            <person name="Park H.-S."/>
            <person name="Perrone G."/>
            <person name="Piumi F."/>
            <person name="Punt P.J."/>
            <person name="Ram A.F."/>
            <person name="Ramon A."/>
            <person name="Rauscher S."/>
            <person name="Record E."/>
            <person name="Riano-Pachon D.M."/>
            <person name="Robert V."/>
            <person name="Roehrig J."/>
            <person name="Ruller R."/>
            <person name="Salamov A."/>
            <person name="Salih N.S."/>
            <person name="Samson R.A."/>
            <person name="Sandor E."/>
            <person name="Sanguinetti M."/>
            <person name="Schuetze T."/>
            <person name="Sepcic K."/>
            <person name="Shelest E."/>
            <person name="Sherlock G."/>
            <person name="Sophianopoulou V."/>
            <person name="Squina F.M."/>
            <person name="Sun H."/>
            <person name="Susca A."/>
            <person name="Todd R.B."/>
            <person name="Tsang A."/>
            <person name="Unkles S.E."/>
            <person name="van de Wiele N."/>
            <person name="van Rossen-Uffink D."/>
            <person name="Oliveira J.V."/>
            <person name="Vesth T.C."/>
            <person name="Visser J."/>
            <person name="Yu J.-H."/>
            <person name="Zhou M."/>
            <person name="Andersen M.R."/>
            <person name="Archer D.B."/>
            <person name="Baker S.E."/>
            <person name="Benoit I."/>
            <person name="Brakhage A.A."/>
            <person name="Braus G.H."/>
            <person name="Fischer R."/>
            <person name="Frisvad J.C."/>
            <person name="Goldman G.H."/>
            <person name="Houbraken J."/>
            <person name="Oakley B."/>
            <person name="Pocsi I."/>
            <person name="Scazzocchio C."/>
            <person name="Seiboth B."/>
            <person name="vanKuyk P.A."/>
            <person name="Wortman J."/>
            <person name="Dyer P.S."/>
            <person name="Grigoriev I.V."/>
        </authorList>
    </citation>
    <scope>NUCLEOTIDE SEQUENCE [LARGE SCALE GENOMIC DNA]</scope>
    <source>
        <strain evidence="2">CBS 106.47</strain>
    </source>
</reference>
<dbReference type="AlphaFoldDB" id="A0A1M3T1A9"/>
<gene>
    <name evidence="1" type="ORF">ASPFODRAFT_53098</name>
</gene>
<evidence type="ECO:0000313" key="2">
    <source>
        <dbReference type="Proteomes" id="UP000184063"/>
    </source>
</evidence>
<protein>
    <submittedName>
        <fullName evidence="1">Uncharacterized protein</fullName>
    </submittedName>
</protein>
<proteinExistence type="predicted"/>
<dbReference type="Proteomes" id="UP000184063">
    <property type="component" value="Unassembled WGS sequence"/>
</dbReference>
<evidence type="ECO:0000313" key="1">
    <source>
        <dbReference type="EMBL" id="OJZ80547.1"/>
    </source>
</evidence>
<name>A0A1M3T1A9_ASPLC</name>
<dbReference type="VEuPathDB" id="FungiDB:ASPFODRAFT_53098"/>